<sequence>MNGLDLGQLKHCVVVPTLEALGLAQPAAINLVTGTALVETRCVYLRQLGAGPALGLWQMEPETHDDCWVNYLNFPVRHALHVTIRAMLAPDLPPLAQLVSNLRYACAMTRVRYLRAPAPLPDARDAAALSAYHKRYYNTVLGAADVAANRAMFAEALTV</sequence>
<name>A0AA35V7V1_9PROT</name>
<evidence type="ECO:0000313" key="2">
    <source>
        <dbReference type="Proteomes" id="UP001176960"/>
    </source>
</evidence>
<keyword evidence="2" id="KW-1185">Reference proteome</keyword>
<reference evidence="1" key="1">
    <citation type="submission" date="2023-03" db="EMBL/GenBank/DDBJ databases">
        <authorList>
            <person name="Cleenwerck I."/>
        </authorList>
    </citation>
    <scope>NUCLEOTIDE SEQUENCE</scope>
    <source>
        <strain evidence="1">LMG 32879</strain>
    </source>
</reference>
<organism evidence="1 2">
    <name type="scientific">Brytella acorum</name>
    <dbReference type="NCBI Taxonomy" id="2959299"/>
    <lineage>
        <taxon>Bacteria</taxon>
        <taxon>Pseudomonadati</taxon>
        <taxon>Pseudomonadota</taxon>
        <taxon>Alphaproteobacteria</taxon>
        <taxon>Acetobacterales</taxon>
        <taxon>Acetobacteraceae</taxon>
        <taxon>Brytella</taxon>
    </lineage>
</organism>
<accession>A0AA35V7V1</accession>
<comment type="caution">
    <text evidence="1">The sequence shown here is derived from an EMBL/GenBank/DDBJ whole genome shotgun (WGS) entry which is preliminary data.</text>
</comment>
<gene>
    <name evidence="1" type="ORF">LMG32879_000288</name>
</gene>
<dbReference type="RefSeq" id="WP_289842704.1">
    <property type="nucleotide sequence ID" value="NZ_CATKSH010000001.1"/>
</dbReference>
<dbReference type="AlphaFoldDB" id="A0AA35V7V1"/>
<protein>
    <submittedName>
        <fullName evidence="1">Uncharacterized protein</fullName>
    </submittedName>
</protein>
<dbReference type="Proteomes" id="UP001176960">
    <property type="component" value="Unassembled WGS sequence"/>
</dbReference>
<evidence type="ECO:0000313" key="1">
    <source>
        <dbReference type="EMBL" id="CAI9119473.1"/>
    </source>
</evidence>
<dbReference type="EMBL" id="CATKSH010000001">
    <property type="protein sequence ID" value="CAI9119473.1"/>
    <property type="molecule type" value="Genomic_DNA"/>
</dbReference>
<proteinExistence type="predicted"/>